<reference evidence="1 2" key="1">
    <citation type="submission" date="2018-04" db="EMBL/GenBank/DDBJ databases">
        <title>Chitinophaga fuyangensis sp. nov., isolated from soil in a chemical factory.</title>
        <authorList>
            <person name="Chen K."/>
        </authorList>
    </citation>
    <scope>NUCLEOTIDE SEQUENCE [LARGE SCALE GENOMIC DNA]</scope>
    <source>
        <strain evidence="1 2">LY-1</strain>
    </source>
</reference>
<name>A0A2T7BBY7_9BACT</name>
<keyword evidence="2" id="KW-1185">Reference proteome</keyword>
<dbReference type="RefSeq" id="WP_108688357.1">
    <property type="nucleotide sequence ID" value="NZ_QCYK01000003.1"/>
</dbReference>
<gene>
    <name evidence="1" type="ORF">DCC81_19445</name>
</gene>
<dbReference type="Proteomes" id="UP000244450">
    <property type="component" value="Unassembled WGS sequence"/>
</dbReference>
<dbReference type="AlphaFoldDB" id="A0A2T7BBY7"/>
<protein>
    <submittedName>
        <fullName evidence="1">Uncharacterized protein</fullName>
    </submittedName>
</protein>
<organism evidence="1 2">
    <name type="scientific">Chitinophaga parva</name>
    <dbReference type="NCBI Taxonomy" id="2169414"/>
    <lineage>
        <taxon>Bacteria</taxon>
        <taxon>Pseudomonadati</taxon>
        <taxon>Bacteroidota</taxon>
        <taxon>Chitinophagia</taxon>
        <taxon>Chitinophagales</taxon>
        <taxon>Chitinophagaceae</taxon>
        <taxon>Chitinophaga</taxon>
    </lineage>
</organism>
<dbReference type="EMBL" id="QCYK01000003">
    <property type="protein sequence ID" value="PUZ22611.1"/>
    <property type="molecule type" value="Genomic_DNA"/>
</dbReference>
<evidence type="ECO:0000313" key="1">
    <source>
        <dbReference type="EMBL" id="PUZ22611.1"/>
    </source>
</evidence>
<evidence type="ECO:0000313" key="2">
    <source>
        <dbReference type="Proteomes" id="UP000244450"/>
    </source>
</evidence>
<sequence>MLQGDLFAQDMNFYIQVDGRELPVEERRVAGDTLFLVRGIGALPFCVKPAKDKSGRLSWMAVGNRDQVLAAQLGREIAATRLRRA</sequence>
<accession>A0A2T7BBY7</accession>
<proteinExistence type="predicted"/>
<comment type="caution">
    <text evidence="1">The sequence shown here is derived from an EMBL/GenBank/DDBJ whole genome shotgun (WGS) entry which is preliminary data.</text>
</comment>